<accession>A0ABW1F3V5</accession>
<dbReference type="Gene3D" id="1.10.150.130">
    <property type="match status" value="1"/>
</dbReference>
<dbReference type="PANTHER" id="PTHR30629:SF2">
    <property type="entry name" value="PROPHAGE INTEGRASE INTS-RELATED"/>
    <property type="match status" value="1"/>
</dbReference>
<protein>
    <recommendedName>
        <fullName evidence="7">Integrase</fullName>
    </recommendedName>
</protein>
<evidence type="ECO:0008006" key="7">
    <source>
        <dbReference type="Google" id="ProtNLM"/>
    </source>
</evidence>
<dbReference type="EMBL" id="JBHSOD010000041">
    <property type="protein sequence ID" value="MFC5888535.1"/>
    <property type="molecule type" value="Genomic_DNA"/>
</dbReference>
<evidence type="ECO:0000256" key="3">
    <source>
        <dbReference type="ARBA" id="ARBA00023125"/>
    </source>
</evidence>
<sequence>MAYAEKVYKVRNGKKTKQYTWRSRFKLPDGSVGSEPGFLTERTAKEYGEEQEALVRAGRWVDPSIAQTPFGQWAREWMAAKAPRGRTNTTRWDRLDTHILPRWEHVPLKQINWFEAEAWANLVGETHDDTTASHSLTLMSQIMTGAVDAGKIQVNPLFGRRRSRTAAIKAKNQAKQAKKAAAPATPELVLQLARRVGPLDGMHILTTAFLGPRWGEGAALTRDSRGTRTEPWEKGHFTCPTLQIRLEVAEYQTRDEAGKKGPLHFDLEPVKNDGSLRDIDVPPFLDALLDEHEGRLKPHHHTLFCTRKGVWWRNSNFGRQVMRPGADGREALAASKGHAPREAWAPLLPGLTMDLLRHFHDTLQAQIGVKDPLAHEQAGHVRSGIKAVYQHPTPEMRKERLDGLQAVYERAMKNMGWERVWES</sequence>
<dbReference type="InterPro" id="IPR011010">
    <property type="entry name" value="DNA_brk_join_enz"/>
</dbReference>
<dbReference type="PANTHER" id="PTHR30629">
    <property type="entry name" value="PROPHAGE INTEGRASE"/>
    <property type="match status" value="1"/>
</dbReference>
<evidence type="ECO:0000313" key="6">
    <source>
        <dbReference type="Proteomes" id="UP001596067"/>
    </source>
</evidence>
<keyword evidence="3" id="KW-0238">DNA-binding</keyword>
<keyword evidence="2" id="KW-0229">DNA integration</keyword>
<evidence type="ECO:0000256" key="2">
    <source>
        <dbReference type="ARBA" id="ARBA00022908"/>
    </source>
</evidence>
<dbReference type="RefSeq" id="WP_313763551.1">
    <property type="nucleotide sequence ID" value="NZ_BAAAVH010000113.1"/>
</dbReference>
<evidence type="ECO:0000313" key="5">
    <source>
        <dbReference type="EMBL" id="MFC5888535.1"/>
    </source>
</evidence>
<dbReference type="InterPro" id="IPR050808">
    <property type="entry name" value="Phage_Integrase"/>
</dbReference>
<comment type="similarity">
    <text evidence="1">Belongs to the 'phage' integrase family.</text>
</comment>
<name>A0ABW1F3V5_9ACTN</name>
<organism evidence="5 6">
    <name type="scientific">Kitasatospora aburaviensis</name>
    <dbReference type="NCBI Taxonomy" id="67265"/>
    <lineage>
        <taxon>Bacteria</taxon>
        <taxon>Bacillati</taxon>
        <taxon>Actinomycetota</taxon>
        <taxon>Actinomycetes</taxon>
        <taxon>Kitasatosporales</taxon>
        <taxon>Streptomycetaceae</taxon>
        <taxon>Kitasatospora</taxon>
    </lineage>
</organism>
<dbReference type="InterPro" id="IPR013762">
    <property type="entry name" value="Integrase-like_cat_sf"/>
</dbReference>
<keyword evidence="6" id="KW-1185">Reference proteome</keyword>
<evidence type="ECO:0000256" key="4">
    <source>
        <dbReference type="ARBA" id="ARBA00023172"/>
    </source>
</evidence>
<dbReference type="Gene3D" id="1.10.443.10">
    <property type="entry name" value="Intergrase catalytic core"/>
    <property type="match status" value="1"/>
</dbReference>
<reference evidence="6" key="1">
    <citation type="journal article" date="2019" name="Int. J. Syst. Evol. Microbiol.">
        <title>The Global Catalogue of Microorganisms (GCM) 10K type strain sequencing project: providing services to taxonomists for standard genome sequencing and annotation.</title>
        <authorList>
            <consortium name="The Broad Institute Genomics Platform"/>
            <consortium name="The Broad Institute Genome Sequencing Center for Infectious Disease"/>
            <person name="Wu L."/>
            <person name="Ma J."/>
        </authorList>
    </citation>
    <scope>NUCLEOTIDE SEQUENCE [LARGE SCALE GENOMIC DNA]</scope>
    <source>
        <strain evidence="6">CGMCC 4.1469</strain>
    </source>
</reference>
<keyword evidence="4" id="KW-0233">DNA recombination</keyword>
<comment type="caution">
    <text evidence="5">The sequence shown here is derived from an EMBL/GenBank/DDBJ whole genome shotgun (WGS) entry which is preliminary data.</text>
</comment>
<dbReference type="SUPFAM" id="SSF56349">
    <property type="entry name" value="DNA breaking-rejoining enzymes"/>
    <property type="match status" value="1"/>
</dbReference>
<evidence type="ECO:0000256" key="1">
    <source>
        <dbReference type="ARBA" id="ARBA00008857"/>
    </source>
</evidence>
<dbReference type="Proteomes" id="UP001596067">
    <property type="component" value="Unassembled WGS sequence"/>
</dbReference>
<gene>
    <name evidence="5" type="ORF">ACFP0N_26565</name>
</gene>
<dbReference type="InterPro" id="IPR010998">
    <property type="entry name" value="Integrase_recombinase_N"/>
</dbReference>
<proteinExistence type="inferred from homology"/>